<organism evidence="2 3">
    <name type="scientific">Elysia crispata</name>
    <name type="common">lettuce slug</name>
    <dbReference type="NCBI Taxonomy" id="231223"/>
    <lineage>
        <taxon>Eukaryota</taxon>
        <taxon>Metazoa</taxon>
        <taxon>Spiralia</taxon>
        <taxon>Lophotrochozoa</taxon>
        <taxon>Mollusca</taxon>
        <taxon>Gastropoda</taxon>
        <taxon>Heterobranchia</taxon>
        <taxon>Euthyneura</taxon>
        <taxon>Panpulmonata</taxon>
        <taxon>Sacoglossa</taxon>
        <taxon>Placobranchoidea</taxon>
        <taxon>Plakobranchidae</taxon>
        <taxon>Elysia</taxon>
    </lineage>
</organism>
<evidence type="ECO:0000313" key="2">
    <source>
        <dbReference type="EMBL" id="KAK3799001.1"/>
    </source>
</evidence>
<keyword evidence="3" id="KW-1185">Reference proteome</keyword>
<name>A0AAE1B507_9GAST</name>
<feature type="compositionally biased region" description="Low complexity" evidence="1">
    <location>
        <begin position="43"/>
        <end position="54"/>
    </location>
</feature>
<feature type="non-terminal residue" evidence="2">
    <location>
        <position position="1"/>
    </location>
</feature>
<feature type="region of interest" description="Disordered" evidence="1">
    <location>
        <begin position="29"/>
        <end position="60"/>
    </location>
</feature>
<sequence length="166" mass="18477">GESFRHKSAVGGSLKAFVKGDESSIIVSPPRKRRKILEDDNSFDSSNSSSSSSSSDDDDVDTSTDIFTFERQGQWLAVYCDLMFYIGQVIGVQSKSTATIKFLAPTKGRKDHFRWPLADDVAQVESTFVFRWDCDVSSVSSDGRIWCVLAVDLIARAHDRIRGNQL</sequence>
<reference evidence="2" key="1">
    <citation type="journal article" date="2023" name="G3 (Bethesda)">
        <title>A reference genome for the long-term kleptoplast-retaining sea slug Elysia crispata morphotype clarki.</title>
        <authorList>
            <person name="Eastman K.E."/>
            <person name="Pendleton A.L."/>
            <person name="Shaikh M.A."/>
            <person name="Suttiyut T."/>
            <person name="Ogas R."/>
            <person name="Tomko P."/>
            <person name="Gavelis G."/>
            <person name="Widhalm J.R."/>
            <person name="Wisecaver J.H."/>
        </authorList>
    </citation>
    <scope>NUCLEOTIDE SEQUENCE</scope>
    <source>
        <strain evidence="2">ECLA1</strain>
    </source>
</reference>
<dbReference type="EMBL" id="JAWDGP010000599">
    <property type="protein sequence ID" value="KAK3799001.1"/>
    <property type="molecule type" value="Genomic_DNA"/>
</dbReference>
<evidence type="ECO:0000256" key="1">
    <source>
        <dbReference type="SAM" id="MobiDB-lite"/>
    </source>
</evidence>
<accession>A0AAE1B507</accession>
<protein>
    <submittedName>
        <fullName evidence="2">Uncharacterized protein</fullName>
    </submittedName>
</protein>
<proteinExistence type="predicted"/>
<dbReference type="Proteomes" id="UP001283361">
    <property type="component" value="Unassembled WGS sequence"/>
</dbReference>
<comment type="caution">
    <text evidence="2">The sequence shown here is derived from an EMBL/GenBank/DDBJ whole genome shotgun (WGS) entry which is preliminary data.</text>
</comment>
<evidence type="ECO:0000313" key="3">
    <source>
        <dbReference type="Proteomes" id="UP001283361"/>
    </source>
</evidence>
<dbReference type="AlphaFoldDB" id="A0AAE1B507"/>
<gene>
    <name evidence="2" type="ORF">RRG08_026973</name>
</gene>